<evidence type="ECO:0000313" key="3">
    <source>
        <dbReference type="Proteomes" id="UP000243524"/>
    </source>
</evidence>
<dbReference type="PROSITE" id="PS50965">
    <property type="entry name" value="NERD"/>
    <property type="match status" value="1"/>
</dbReference>
<reference evidence="2 3" key="1">
    <citation type="submission" date="2017-06" db="EMBL/GenBank/DDBJ databases">
        <title>the draft geome sequence of Illustriluteabacillus marina B3227.</title>
        <authorList>
            <person name="He R.-H."/>
            <person name="Du Z.-J."/>
        </authorList>
    </citation>
    <scope>NUCLEOTIDE SEQUENCE [LARGE SCALE GENOMIC DNA]</scope>
    <source>
        <strain evidence="2 3">B3227</strain>
    </source>
</reference>
<gene>
    <name evidence="2" type="ORF">CEY16_07535</name>
</gene>
<feature type="domain" description="NERD" evidence="1">
    <location>
        <begin position="40"/>
        <end position="156"/>
    </location>
</feature>
<dbReference type="AlphaFoldDB" id="A0A2I0QTZ4"/>
<dbReference type="EMBL" id="PJNH01000002">
    <property type="protein sequence ID" value="PKR77774.1"/>
    <property type="molecule type" value="Genomic_DNA"/>
</dbReference>
<evidence type="ECO:0000259" key="1">
    <source>
        <dbReference type="PROSITE" id="PS50965"/>
    </source>
</evidence>
<keyword evidence="3" id="KW-1185">Reference proteome</keyword>
<sequence>MKDAQGVPSGLLKLLAIEKNLKGNHPRTSLIRNEVGVLSAGYHGENEMNYYLDMLMDEKLIALRNVRLSLMGKFFEIDLLILTPTFMLVTEVKNLTGVVLIDHRSGRMFQHINSKEKRYRDPILQVDSQAKQLEYFLKKKGVRFPPIHQLVVFVNRNVHFKGYDDQKLDDRIISAYKFPATFQEIKRDSSGVEVNWNIAYLAEMLESSIIPKDYKWLQYFELNYGDFEPGVKCAECSRKMFRDYKLKNWVCCGCGYASHWAFVESLKDFYLIFGDQITNRQARWWLGVESDSTTRRLLTKIGTEHIRRGKSSAFKMTFDFGNDFNYLRRRM</sequence>
<dbReference type="OrthoDB" id="569879at2"/>
<proteinExistence type="predicted"/>
<comment type="caution">
    <text evidence="2">The sequence shown here is derived from an EMBL/GenBank/DDBJ whole genome shotgun (WGS) entry which is preliminary data.</text>
</comment>
<dbReference type="Pfam" id="PF08378">
    <property type="entry name" value="NERD"/>
    <property type="match status" value="1"/>
</dbReference>
<name>A0A2I0QTZ4_9BACI</name>
<protein>
    <recommendedName>
        <fullName evidence="1">NERD domain-containing protein</fullName>
    </recommendedName>
</protein>
<dbReference type="InterPro" id="IPR011528">
    <property type="entry name" value="NERD"/>
</dbReference>
<dbReference type="Proteomes" id="UP000243524">
    <property type="component" value="Unassembled WGS sequence"/>
</dbReference>
<organism evidence="2 3">
    <name type="scientific">Halalkalibacillus sediminis</name>
    <dbReference type="NCBI Taxonomy" id="2018042"/>
    <lineage>
        <taxon>Bacteria</taxon>
        <taxon>Bacillati</taxon>
        <taxon>Bacillota</taxon>
        <taxon>Bacilli</taxon>
        <taxon>Bacillales</taxon>
        <taxon>Bacillaceae</taxon>
        <taxon>Halalkalibacillus</taxon>
    </lineage>
</organism>
<dbReference type="RefSeq" id="WP_101331382.1">
    <property type="nucleotide sequence ID" value="NZ_PJNH01000002.1"/>
</dbReference>
<accession>A0A2I0QTZ4</accession>
<evidence type="ECO:0000313" key="2">
    <source>
        <dbReference type="EMBL" id="PKR77774.1"/>
    </source>
</evidence>